<dbReference type="Proteomes" id="UP000095780">
    <property type="component" value="Unassembled WGS sequence"/>
</dbReference>
<feature type="transmembrane region" description="Helical" evidence="1">
    <location>
        <begin position="63"/>
        <end position="82"/>
    </location>
</feature>
<proteinExistence type="predicted"/>
<name>A0A174ZP92_9FIRM</name>
<protein>
    <submittedName>
        <fullName evidence="2">Uncharacterized protein</fullName>
    </submittedName>
</protein>
<feature type="transmembrane region" description="Helical" evidence="1">
    <location>
        <begin position="38"/>
        <end position="57"/>
    </location>
</feature>
<dbReference type="AlphaFoldDB" id="A0A174ZP92"/>
<sequence length="103" mass="11981">MNDERMPINIYKLDSGYNDKGMNSIELIKDYKRNIHKWYFIAAADIVFALIIAFVNFKVPDTVMMSLIIYIVVLALLIVSIVRIHGYRLQCRNIKGDLTDEKI</sequence>
<keyword evidence="1" id="KW-0472">Membrane</keyword>
<keyword evidence="1" id="KW-1133">Transmembrane helix</keyword>
<dbReference type="RefSeq" id="WP_055287318.1">
    <property type="nucleotide sequence ID" value="NZ_CABIXW010000004.1"/>
</dbReference>
<keyword evidence="1" id="KW-0812">Transmembrane</keyword>
<dbReference type="EMBL" id="CZBV01000004">
    <property type="protein sequence ID" value="CUQ86198.1"/>
    <property type="molecule type" value="Genomic_DNA"/>
</dbReference>
<evidence type="ECO:0000313" key="3">
    <source>
        <dbReference type="Proteomes" id="UP000095780"/>
    </source>
</evidence>
<organism evidence="2 3">
    <name type="scientific">Lachnospira eligens</name>
    <dbReference type="NCBI Taxonomy" id="39485"/>
    <lineage>
        <taxon>Bacteria</taxon>
        <taxon>Bacillati</taxon>
        <taxon>Bacillota</taxon>
        <taxon>Clostridia</taxon>
        <taxon>Lachnospirales</taxon>
        <taxon>Lachnospiraceae</taxon>
        <taxon>Lachnospira</taxon>
    </lineage>
</organism>
<gene>
    <name evidence="2" type="ORF">ERS852492_01794</name>
</gene>
<reference evidence="2 3" key="1">
    <citation type="submission" date="2015-09" db="EMBL/GenBank/DDBJ databases">
        <authorList>
            <consortium name="Pathogen Informatics"/>
        </authorList>
    </citation>
    <scope>NUCLEOTIDE SEQUENCE [LARGE SCALE GENOMIC DNA]</scope>
    <source>
        <strain evidence="2 3">2789STDY5834878</strain>
    </source>
</reference>
<evidence type="ECO:0000313" key="2">
    <source>
        <dbReference type="EMBL" id="CUQ86198.1"/>
    </source>
</evidence>
<accession>A0A174ZP92</accession>
<evidence type="ECO:0000256" key="1">
    <source>
        <dbReference type="SAM" id="Phobius"/>
    </source>
</evidence>